<comment type="similarity">
    <text evidence="2">Belongs to the major facilitator superfamily. Metabolite:H+ Symporter (MHS) family (TC 2.A.1.6) family.</text>
</comment>
<sequence>MTVIDTARAPRFSRGDHRTLGLAALGGALEIYDFIIFVFFALTLSQLFFPPEMPEWLRLLQSFGIFVTGYLARPLGGILMAHFADHLGRKRVFSLSILMMALPCLLIGLMPTYADIGYAAPLILLALRILQGAAVGGEVPSAWTFVAEHAPVGRRGYALGFLQAGLTFGYLLGALTATLLAKLYSPQEILDYAWRYPFLLGGVFGVVGVWLRRWLSETPVFLALRERQEQPVAFPLRSVLGTHRHALIPAALLTCVLTSAVVVLVVITPTVMQQRFGIAAGHTFALSSVGIVFLNMGCVLAGLLVDRIGAWRALMIYSLLLPVGIGALYASLVGQFGWTWLAYALAGLSCGVVGVVPSVMVGLFPAQIRVSGISFTYNIAYALWASTTPLALIALMPWSPWVCVGFCLIMGLVGFMTAAYFRGRGVACATSCSATSPL</sequence>
<feature type="transmembrane region" description="Helical" evidence="9">
    <location>
        <begin position="375"/>
        <end position="395"/>
    </location>
</feature>
<dbReference type="InterPro" id="IPR051084">
    <property type="entry name" value="H+-coupled_symporters"/>
</dbReference>
<accession>A0A6S5T7M0</accession>
<evidence type="ECO:0000259" key="10">
    <source>
        <dbReference type="PROSITE" id="PS50850"/>
    </source>
</evidence>
<feature type="transmembrane region" description="Helical" evidence="9">
    <location>
        <begin position="92"/>
        <end position="110"/>
    </location>
</feature>
<feature type="transmembrane region" description="Helical" evidence="9">
    <location>
        <begin position="340"/>
        <end position="363"/>
    </location>
</feature>
<feature type="transmembrane region" description="Helical" evidence="9">
    <location>
        <begin position="401"/>
        <end position="421"/>
    </location>
</feature>
<feature type="transmembrane region" description="Helical" evidence="9">
    <location>
        <begin position="246"/>
        <end position="272"/>
    </location>
</feature>
<dbReference type="SUPFAM" id="SSF103473">
    <property type="entry name" value="MFS general substrate transporter"/>
    <property type="match status" value="1"/>
</dbReference>
<gene>
    <name evidence="11" type="ORF">WP8W18C01_17890</name>
</gene>
<dbReference type="GO" id="GO:0005886">
    <property type="term" value="C:plasma membrane"/>
    <property type="evidence" value="ECO:0007669"/>
    <property type="project" value="UniProtKB-SubCell"/>
</dbReference>
<feature type="transmembrane region" description="Helical" evidence="9">
    <location>
        <begin position="56"/>
        <end position="72"/>
    </location>
</feature>
<feature type="domain" description="Major facilitator superfamily (MFS) profile" evidence="10">
    <location>
        <begin position="19"/>
        <end position="426"/>
    </location>
</feature>
<keyword evidence="7 9" id="KW-1133">Transmembrane helix</keyword>
<evidence type="ECO:0000313" key="12">
    <source>
        <dbReference type="Proteomes" id="UP000515680"/>
    </source>
</evidence>
<keyword evidence="5 9" id="KW-0812">Transmembrane</keyword>
<dbReference type="Gene3D" id="1.20.1250.20">
    <property type="entry name" value="MFS general substrate transporter like domains"/>
    <property type="match status" value="2"/>
</dbReference>
<feature type="transmembrane region" description="Helical" evidence="9">
    <location>
        <begin position="116"/>
        <end position="136"/>
    </location>
</feature>
<dbReference type="PANTHER" id="PTHR43528:SF7">
    <property type="entry name" value="MFS TRANSPORTER"/>
    <property type="match status" value="1"/>
</dbReference>
<dbReference type="PROSITE" id="PS00217">
    <property type="entry name" value="SUGAR_TRANSPORT_2"/>
    <property type="match status" value="1"/>
</dbReference>
<keyword evidence="4" id="KW-1003">Cell membrane</keyword>
<dbReference type="Proteomes" id="UP000515680">
    <property type="component" value="Chromosome"/>
</dbReference>
<evidence type="ECO:0000313" key="11">
    <source>
        <dbReference type="EMBL" id="BBT39448.1"/>
    </source>
</evidence>
<protein>
    <submittedName>
        <fullName evidence="11">MFS transporter</fullName>
    </submittedName>
</protein>
<name>A0A6S5T7M0_PSEPU</name>
<reference evidence="11 12" key="1">
    <citation type="submission" date="2019-12" db="EMBL/GenBank/DDBJ databases">
        <title>complete genome sequences of Pseudomonas putida str. WP8-W18-CRE-01 isolated from wastewater treatment plant effluent.</title>
        <authorList>
            <person name="Sekizuka T."/>
            <person name="Itokawa K."/>
            <person name="Yatsu K."/>
            <person name="Inamine Y."/>
            <person name="Kuroda M."/>
        </authorList>
    </citation>
    <scope>NUCLEOTIDE SEQUENCE [LARGE SCALE GENOMIC DNA]</scope>
    <source>
        <strain evidence="11 12">WP8-W18-CRE-01</strain>
    </source>
</reference>
<keyword evidence="8 9" id="KW-0472">Membrane</keyword>
<evidence type="ECO:0000256" key="4">
    <source>
        <dbReference type="ARBA" id="ARBA00022475"/>
    </source>
</evidence>
<dbReference type="PANTHER" id="PTHR43528">
    <property type="entry name" value="ALPHA-KETOGLUTARATE PERMEASE"/>
    <property type="match status" value="1"/>
</dbReference>
<dbReference type="EMBL" id="AP022227">
    <property type="protein sequence ID" value="BBT39448.1"/>
    <property type="molecule type" value="Genomic_DNA"/>
</dbReference>
<evidence type="ECO:0000256" key="2">
    <source>
        <dbReference type="ARBA" id="ARBA00008240"/>
    </source>
</evidence>
<feature type="transmembrane region" description="Helical" evidence="9">
    <location>
        <begin position="157"/>
        <end position="181"/>
    </location>
</feature>
<dbReference type="RefSeq" id="WP_052352466.1">
    <property type="nucleotide sequence ID" value="NZ_AP022055.1"/>
</dbReference>
<dbReference type="InterPro" id="IPR036259">
    <property type="entry name" value="MFS_trans_sf"/>
</dbReference>
<keyword evidence="3" id="KW-0813">Transport</keyword>
<dbReference type="Pfam" id="PF07690">
    <property type="entry name" value="MFS_1"/>
    <property type="match status" value="1"/>
</dbReference>
<dbReference type="InterPro" id="IPR011701">
    <property type="entry name" value="MFS"/>
</dbReference>
<evidence type="ECO:0000256" key="5">
    <source>
        <dbReference type="ARBA" id="ARBA00022692"/>
    </source>
</evidence>
<feature type="transmembrane region" description="Helical" evidence="9">
    <location>
        <begin position="20"/>
        <end position="44"/>
    </location>
</feature>
<comment type="subcellular location">
    <subcellularLocation>
        <location evidence="1">Cell membrane</location>
        <topology evidence="1">Multi-pass membrane protein</topology>
    </subcellularLocation>
</comment>
<evidence type="ECO:0000256" key="3">
    <source>
        <dbReference type="ARBA" id="ARBA00022448"/>
    </source>
</evidence>
<dbReference type="AlphaFoldDB" id="A0A6S5T7M0"/>
<evidence type="ECO:0000256" key="9">
    <source>
        <dbReference type="SAM" id="Phobius"/>
    </source>
</evidence>
<dbReference type="InterPro" id="IPR005829">
    <property type="entry name" value="Sugar_transporter_CS"/>
</dbReference>
<dbReference type="FunFam" id="1.20.1250.20:FF:000001">
    <property type="entry name" value="Dicarboxylate MFS transporter"/>
    <property type="match status" value="1"/>
</dbReference>
<feature type="transmembrane region" description="Helical" evidence="9">
    <location>
        <begin position="284"/>
        <end position="305"/>
    </location>
</feature>
<dbReference type="PROSITE" id="PS50850">
    <property type="entry name" value="MFS"/>
    <property type="match status" value="1"/>
</dbReference>
<dbReference type="GO" id="GO:0015293">
    <property type="term" value="F:symporter activity"/>
    <property type="evidence" value="ECO:0007669"/>
    <property type="project" value="UniProtKB-KW"/>
</dbReference>
<evidence type="ECO:0000256" key="6">
    <source>
        <dbReference type="ARBA" id="ARBA00022847"/>
    </source>
</evidence>
<feature type="transmembrane region" description="Helical" evidence="9">
    <location>
        <begin position="314"/>
        <end position="334"/>
    </location>
</feature>
<evidence type="ECO:0000256" key="7">
    <source>
        <dbReference type="ARBA" id="ARBA00022989"/>
    </source>
</evidence>
<proteinExistence type="inferred from homology"/>
<dbReference type="GeneID" id="93543364"/>
<evidence type="ECO:0000256" key="8">
    <source>
        <dbReference type="ARBA" id="ARBA00023136"/>
    </source>
</evidence>
<keyword evidence="6" id="KW-0769">Symport</keyword>
<organism evidence="11 12">
    <name type="scientific">Pseudomonas putida</name>
    <name type="common">Arthrobacter siderocapsulatus</name>
    <dbReference type="NCBI Taxonomy" id="303"/>
    <lineage>
        <taxon>Bacteria</taxon>
        <taxon>Pseudomonadati</taxon>
        <taxon>Pseudomonadota</taxon>
        <taxon>Gammaproteobacteria</taxon>
        <taxon>Pseudomonadales</taxon>
        <taxon>Pseudomonadaceae</taxon>
        <taxon>Pseudomonas</taxon>
    </lineage>
</organism>
<evidence type="ECO:0000256" key="1">
    <source>
        <dbReference type="ARBA" id="ARBA00004651"/>
    </source>
</evidence>
<dbReference type="InterPro" id="IPR020846">
    <property type="entry name" value="MFS_dom"/>
</dbReference>
<feature type="transmembrane region" description="Helical" evidence="9">
    <location>
        <begin position="193"/>
        <end position="211"/>
    </location>
</feature>